<proteinExistence type="predicted"/>
<gene>
    <name evidence="2" type="ORF">GIW73_19290</name>
</gene>
<comment type="caution">
    <text evidence="2">The sequence shown here is derived from an EMBL/GenBank/DDBJ whole genome shotgun (WGS) entry which is preliminary data.</text>
</comment>
<reference evidence="2" key="1">
    <citation type="submission" date="2019-11" db="EMBL/GenBank/DDBJ databases">
        <title>Epiphytic Pseudomonas syringae from cherry orchards.</title>
        <authorList>
            <person name="Hulin M.T."/>
        </authorList>
    </citation>
    <scope>NUCLEOTIDE SEQUENCE</scope>
    <source>
        <strain evidence="2">PA-6-9A</strain>
    </source>
</reference>
<protein>
    <recommendedName>
        <fullName evidence="1">DUF6896 domain-containing protein</fullName>
    </recommendedName>
</protein>
<dbReference type="InterPro" id="IPR054191">
    <property type="entry name" value="DUF6896"/>
</dbReference>
<accession>A0A9Q3ZZ21</accession>
<evidence type="ECO:0000313" key="2">
    <source>
        <dbReference type="EMBL" id="MCF5065079.1"/>
    </source>
</evidence>
<feature type="domain" description="DUF6896" evidence="1">
    <location>
        <begin position="6"/>
        <end position="133"/>
    </location>
</feature>
<evidence type="ECO:0000313" key="3">
    <source>
        <dbReference type="Proteomes" id="UP000814207"/>
    </source>
</evidence>
<name>A0A9Q3ZZ21_PSESX</name>
<dbReference type="AlphaFoldDB" id="A0A9Q3ZZ21"/>
<evidence type="ECO:0000259" key="1">
    <source>
        <dbReference type="Pfam" id="PF21837"/>
    </source>
</evidence>
<sequence length="136" mass="15956">MNTQTLENLITEYLAQVKKSTELLEKAFGTKNILRLWRSNKIPRRGSVTDDVTYELHGIGCSVYLSEICVDFDYGPDERVDGFDSWRLYMYACEVPHRFKKYTDREFLEGEFNDYLQKGKAKKIIGSKSNLYFMQP</sequence>
<organism evidence="2 3">
    <name type="scientific">Pseudomonas syringae</name>
    <dbReference type="NCBI Taxonomy" id="317"/>
    <lineage>
        <taxon>Bacteria</taxon>
        <taxon>Pseudomonadati</taxon>
        <taxon>Pseudomonadota</taxon>
        <taxon>Gammaproteobacteria</taxon>
        <taxon>Pseudomonadales</taxon>
        <taxon>Pseudomonadaceae</taxon>
        <taxon>Pseudomonas</taxon>
    </lineage>
</organism>
<dbReference type="Pfam" id="PF21837">
    <property type="entry name" value="DUF6896"/>
    <property type="match status" value="1"/>
</dbReference>
<dbReference type="EMBL" id="WKEU01000096">
    <property type="protein sequence ID" value="MCF5065079.1"/>
    <property type="molecule type" value="Genomic_DNA"/>
</dbReference>
<dbReference type="Proteomes" id="UP000814207">
    <property type="component" value="Unassembled WGS sequence"/>
</dbReference>